<feature type="non-terminal residue" evidence="2">
    <location>
        <position position="1"/>
    </location>
</feature>
<accession>A0ABQ5JQH1</accession>
<dbReference type="EMBL" id="BQXS01011497">
    <property type="protein sequence ID" value="GKT13288.1"/>
    <property type="molecule type" value="Genomic_DNA"/>
</dbReference>
<keyword evidence="1" id="KW-0175">Coiled coil</keyword>
<organism evidence="2 3">
    <name type="scientific">Aduncisulcus paluster</name>
    <dbReference type="NCBI Taxonomy" id="2918883"/>
    <lineage>
        <taxon>Eukaryota</taxon>
        <taxon>Metamonada</taxon>
        <taxon>Carpediemonas-like organisms</taxon>
        <taxon>Aduncisulcus</taxon>
    </lineage>
</organism>
<dbReference type="Proteomes" id="UP001057375">
    <property type="component" value="Unassembled WGS sequence"/>
</dbReference>
<evidence type="ECO:0000313" key="3">
    <source>
        <dbReference type="Proteomes" id="UP001057375"/>
    </source>
</evidence>
<feature type="coiled-coil region" evidence="1">
    <location>
        <begin position="629"/>
        <end position="687"/>
    </location>
</feature>
<evidence type="ECO:0000256" key="1">
    <source>
        <dbReference type="SAM" id="Coils"/>
    </source>
</evidence>
<name>A0ABQ5JQH1_9EUKA</name>
<reference evidence="2" key="1">
    <citation type="submission" date="2022-03" db="EMBL/GenBank/DDBJ databases">
        <title>Draft genome sequence of Aduncisulcus paluster, a free-living microaerophilic Fornicata.</title>
        <authorList>
            <person name="Yuyama I."/>
            <person name="Kume K."/>
            <person name="Tamura T."/>
            <person name="Inagaki Y."/>
            <person name="Hashimoto T."/>
        </authorList>
    </citation>
    <scope>NUCLEOTIDE SEQUENCE</scope>
    <source>
        <strain evidence="2">NY0171</strain>
    </source>
</reference>
<evidence type="ECO:0000313" key="2">
    <source>
        <dbReference type="EMBL" id="GKT13288.1"/>
    </source>
</evidence>
<gene>
    <name evidence="2" type="ORF">ADUPG1_010241</name>
</gene>
<sequence length="902" mass="102608">CAQLSSIYTKLCPPRQSFMPLWPYSVYGMLSDGNISGLCMKAKNGEWYADVYANIPFIGCYRLFNVQYAALFETDLSDGNVESTPLIPTTLFNLPRCITHGQWNSDSPLLHKHALKGEMLKMASLLYNYMMRKACSLAGSSRTPSKLSALMCEVNDICMKVNTLISSIPALTTCLPHVEAFGEEYEWIVVPDAPSMYSNGVCDAVLYDSKELCGERTNSSLGFRDYMSHSFTDFTAPKAERLFPSSEYIWITQPHNPFQISDYSVALSSIWGTNDTIVDVGGIKDSGKAIPFGILSKPLALSSHVALVQVDTRETVCVLVCDKLHHELMHMENSACVSLSHAIQHVEERKPFLPHCAEIPIENPISFVSQESFPHVSACIESIIADAEVFDKNVHDILSSSPRYSLPPSFSSMWICGSPLLSLCPIHNFQISDEPSSRVFVTEFETGSASLPFELQHQSIHGLKNCPCGCLGFDFECIGPEMDSLITSHLRSPPLFFLPNCSKEIQIGLTFFPILMKLRRPGITPSRRLDEILRRPGITPSRRLDEIVHHITKSWNHIESKSMSIHPKSKSKSVSLFDYIRSLFQTRQFLCSTLEKREQRIKDLSSRCRTLLFEAFQLDILYFSKKSEQKQLLRRRQDLIHQISQMREENDILEAYFKKKAQEELDLKREEQIKREKKEKTRQAQQRLAVESYKIQKSQKISRQNALDTKRLLLASQQRKRNILASAKKVSERQIEAEKTTIQRTAHPRIVAESAKQRKEYLRKVAAKYAPDMSEYSKDHIHSLTGCFDRYVKLSEEERRAAMDEEISLADADGIVRKSVRKAGKGLWGGGFAVETGFSDSTVTSDPRYKLALRLYEQGIAGNKYASHMMKNYFVYKPDRIGEGRRIQFQQMKHQIHKFDGI</sequence>
<protein>
    <submittedName>
        <fullName evidence="2">Uncharacterized protein</fullName>
    </submittedName>
</protein>
<comment type="caution">
    <text evidence="2">The sequence shown here is derived from an EMBL/GenBank/DDBJ whole genome shotgun (WGS) entry which is preliminary data.</text>
</comment>
<proteinExistence type="predicted"/>
<keyword evidence="3" id="KW-1185">Reference proteome</keyword>